<dbReference type="OrthoDB" id="1710004at2759"/>
<dbReference type="EMBL" id="SMMG02000007">
    <property type="protein sequence ID" value="KAA3467323.1"/>
    <property type="molecule type" value="Genomic_DNA"/>
</dbReference>
<organism evidence="1 2">
    <name type="scientific">Gossypium australe</name>
    <dbReference type="NCBI Taxonomy" id="47621"/>
    <lineage>
        <taxon>Eukaryota</taxon>
        <taxon>Viridiplantae</taxon>
        <taxon>Streptophyta</taxon>
        <taxon>Embryophyta</taxon>
        <taxon>Tracheophyta</taxon>
        <taxon>Spermatophyta</taxon>
        <taxon>Magnoliopsida</taxon>
        <taxon>eudicotyledons</taxon>
        <taxon>Gunneridae</taxon>
        <taxon>Pentapetalae</taxon>
        <taxon>rosids</taxon>
        <taxon>malvids</taxon>
        <taxon>Malvales</taxon>
        <taxon>Malvaceae</taxon>
        <taxon>Malvoideae</taxon>
        <taxon>Gossypium</taxon>
    </lineage>
</organism>
<protein>
    <submittedName>
        <fullName evidence="1">Pleiotropic drug resistance protein 3-like</fullName>
    </submittedName>
</protein>
<evidence type="ECO:0000313" key="1">
    <source>
        <dbReference type="EMBL" id="KAA3467323.1"/>
    </source>
</evidence>
<sequence length="187" mass="22001">MASTSSPPPSLFIFNGENYHIRVVKMKIYLQAYDLWEVVNTDVELTPVMPRNKRAKRYKAMSCIQNEFSDVIFTRIMACETLKKAWDKLNEEFQGSDKTRQQLINLRRDFENLKMKEVEIVKQYADKIMLVVNNIRLLREEFADSKVVEKVITTLPEISYKQLGHMEKVCRNKGRTPQQHVQAQEVE</sequence>
<dbReference type="PANTHER" id="PTHR35317:SF31">
    <property type="entry name" value="DUF4219 DOMAIN-CONTAINING PROTEIN"/>
    <property type="match status" value="1"/>
</dbReference>
<keyword evidence="2" id="KW-1185">Reference proteome</keyword>
<reference evidence="2" key="1">
    <citation type="journal article" date="2019" name="Plant Biotechnol. J.">
        <title>Genome sequencing of the Australian wild diploid species Gossypium australe highlights disease resistance and delayed gland morphogenesis.</title>
        <authorList>
            <person name="Cai Y."/>
            <person name="Cai X."/>
            <person name="Wang Q."/>
            <person name="Wang P."/>
            <person name="Zhang Y."/>
            <person name="Cai C."/>
            <person name="Xu Y."/>
            <person name="Wang K."/>
            <person name="Zhou Z."/>
            <person name="Wang C."/>
            <person name="Geng S."/>
            <person name="Li B."/>
            <person name="Dong Q."/>
            <person name="Hou Y."/>
            <person name="Wang H."/>
            <person name="Ai P."/>
            <person name="Liu Z."/>
            <person name="Yi F."/>
            <person name="Sun M."/>
            <person name="An G."/>
            <person name="Cheng J."/>
            <person name="Zhang Y."/>
            <person name="Shi Q."/>
            <person name="Xie Y."/>
            <person name="Shi X."/>
            <person name="Chang Y."/>
            <person name="Huang F."/>
            <person name="Chen Y."/>
            <person name="Hong S."/>
            <person name="Mi L."/>
            <person name="Sun Q."/>
            <person name="Zhang L."/>
            <person name="Zhou B."/>
            <person name="Peng R."/>
            <person name="Zhang X."/>
            <person name="Liu F."/>
        </authorList>
    </citation>
    <scope>NUCLEOTIDE SEQUENCE [LARGE SCALE GENOMIC DNA]</scope>
    <source>
        <strain evidence="2">cv. PA1801</strain>
    </source>
</reference>
<name>A0A5B6VDV5_9ROSI</name>
<gene>
    <name evidence="1" type="ORF">EPI10_002346</name>
</gene>
<dbReference type="Pfam" id="PF14223">
    <property type="entry name" value="Retrotran_gag_2"/>
    <property type="match status" value="1"/>
</dbReference>
<evidence type="ECO:0000313" key="2">
    <source>
        <dbReference type="Proteomes" id="UP000325315"/>
    </source>
</evidence>
<dbReference type="AlphaFoldDB" id="A0A5B6VDV5"/>
<comment type="caution">
    <text evidence="1">The sequence shown here is derived from an EMBL/GenBank/DDBJ whole genome shotgun (WGS) entry which is preliminary data.</text>
</comment>
<dbReference type="PANTHER" id="PTHR35317">
    <property type="entry name" value="OS04G0629600 PROTEIN"/>
    <property type="match status" value="1"/>
</dbReference>
<accession>A0A5B6VDV5</accession>
<proteinExistence type="predicted"/>
<dbReference type="Proteomes" id="UP000325315">
    <property type="component" value="Unassembled WGS sequence"/>
</dbReference>